<evidence type="ECO:0000256" key="1">
    <source>
        <dbReference type="ARBA" id="ARBA00010990"/>
    </source>
</evidence>
<comment type="caution">
    <text evidence="5">The sequence shown here is derived from an EMBL/GenBank/DDBJ whole genome shotgun (WGS) entry which is preliminary data.</text>
</comment>
<gene>
    <name evidence="5" type="ORF">VPARA_34990</name>
</gene>
<feature type="domain" description="4'-phosphopantetheinyl transferase" evidence="3">
    <location>
        <begin position="119"/>
        <end position="198"/>
    </location>
</feature>
<dbReference type="PATRIC" id="fig|34073.19.peg.3588"/>
<dbReference type="GO" id="GO:0005829">
    <property type="term" value="C:cytosol"/>
    <property type="evidence" value="ECO:0007669"/>
    <property type="project" value="TreeGrafter"/>
</dbReference>
<dbReference type="InterPro" id="IPR037143">
    <property type="entry name" value="4-PPantetheinyl_Trfase_dom_sf"/>
</dbReference>
<name>A0A0H2MF48_VARPD</name>
<dbReference type="Pfam" id="PF22624">
    <property type="entry name" value="AASDHPPT_N"/>
    <property type="match status" value="1"/>
</dbReference>
<evidence type="ECO:0000256" key="2">
    <source>
        <dbReference type="ARBA" id="ARBA00022679"/>
    </source>
</evidence>
<dbReference type="InterPro" id="IPR055066">
    <property type="entry name" value="AASDHPPT_N"/>
</dbReference>
<dbReference type="GO" id="GO:0000287">
    <property type="term" value="F:magnesium ion binding"/>
    <property type="evidence" value="ECO:0007669"/>
    <property type="project" value="InterPro"/>
</dbReference>
<dbReference type="GO" id="GO:0019878">
    <property type="term" value="P:lysine biosynthetic process via aminoadipic acid"/>
    <property type="evidence" value="ECO:0007669"/>
    <property type="project" value="TreeGrafter"/>
</dbReference>
<dbReference type="EMBL" id="JZWI01000017">
    <property type="protein sequence ID" value="KLN55475.1"/>
    <property type="molecule type" value="Genomic_DNA"/>
</dbReference>
<dbReference type="Proteomes" id="UP000035170">
    <property type="component" value="Unassembled WGS sequence"/>
</dbReference>
<organism evidence="5 6">
    <name type="scientific">Variovorax paradoxus</name>
    <dbReference type="NCBI Taxonomy" id="34073"/>
    <lineage>
        <taxon>Bacteria</taxon>
        <taxon>Pseudomonadati</taxon>
        <taxon>Pseudomonadota</taxon>
        <taxon>Betaproteobacteria</taxon>
        <taxon>Burkholderiales</taxon>
        <taxon>Comamonadaceae</taxon>
        <taxon>Variovorax</taxon>
    </lineage>
</organism>
<sequence length="229" mass="24357">MRPVSWPDPLPAGIEVYRLDLDLHADVSAARQLLAPAERAQADRYARSADRVRFTATRAALRGLLARRVGCQPADVRLAVGLHRKPFLDLAGGDAPLFNVSHSGAHALIALADARVVSAVGIDIEACRSDVDLEAVASLAFTGSEHRALQEAGDPLQALYSRWVGKEAVLKAVGVGVAEHLQSIGVHSGAHGRYVLEYAFPEWSGLQAVALDAPTGYAAALAWRAKEST</sequence>
<proteinExistence type="inferred from homology"/>
<evidence type="ECO:0000313" key="5">
    <source>
        <dbReference type="EMBL" id="KLN55475.1"/>
    </source>
</evidence>
<feature type="domain" description="4'-phosphopantetheinyl transferase N-terminal" evidence="4">
    <location>
        <begin position="26"/>
        <end position="110"/>
    </location>
</feature>
<reference evidence="5 6" key="1">
    <citation type="submission" date="2015-03" db="EMBL/GenBank/DDBJ databases">
        <title>Genome sequence of Variovorax paradoxus TBEA6.</title>
        <authorList>
            <person name="Poehlein A."/>
            <person name="Schuldes J."/>
            <person name="Wuebbeler J.H."/>
            <person name="Hiessl S."/>
            <person name="Steinbuechel A."/>
            <person name="Daniel R."/>
        </authorList>
    </citation>
    <scope>NUCLEOTIDE SEQUENCE [LARGE SCALE GENOMIC DNA]</scope>
    <source>
        <strain evidence="5 6">TBEA6</strain>
    </source>
</reference>
<comment type="similarity">
    <text evidence="1">Belongs to the P-Pant transferase superfamily. Gsp/Sfp/HetI/AcpT family.</text>
</comment>
<dbReference type="InterPro" id="IPR050559">
    <property type="entry name" value="P-Pant_transferase_sf"/>
</dbReference>
<dbReference type="SUPFAM" id="SSF56214">
    <property type="entry name" value="4'-phosphopantetheinyl transferase"/>
    <property type="match status" value="2"/>
</dbReference>
<protein>
    <submittedName>
        <fullName evidence="5">Holo-(Acyl carrier protein) synthase 2</fullName>
    </submittedName>
</protein>
<keyword evidence="6" id="KW-1185">Reference proteome</keyword>
<evidence type="ECO:0000259" key="3">
    <source>
        <dbReference type="Pfam" id="PF01648"/>
    </source>
</evidence>
<dbReference type="PANTHER" id="PTHR12215:SF10">
    <property type="entry name" value="L-AMINOADIPATE-SEMIALDEHYDE DEHYDROGENASE-PHOSPHOPANTETHEINYL TRANSFERASE"/>
    <property type="match status" value="1"/>
</dbReference>
<keyword evidence="2" id="KW-0808">Transferase</keyword>
<accession>A0A0H2MF48</accession>
<dbReference type="RefSeq" id="WP_047785432.1">
    <property type="nucleotide sequence ID" value="NZ_JZWI01000017.1"/>
</dbReference>
<dbReference type="InterPro" id="IPR008278">
    <property type="entry name" value="4-PPantetheinyl_Trfase_dom"/>
</dbReference>
<dbReference type="AlphaFoldDB" id="A0A0H2MF48"/>
<evidence type="ECO:0000313" key="6">
    <source>
        <dbReference type="Proteomes" id="UP000035170"/>
    </source>
</evidence>
<dbReference type="Gene3D" id="3.90.470.20">
    <property type="entry name" value="4'-phosphopantetheinyl transferase domain"/>
    <property type="match status" value="2"/>
</dbReference>
<evidence type="ECO:0000259" key="4">
    <source>
        <dbReference type="Pfam" id="PF22624"/>
    </source>
</evidence>
<dbReference type="PANTHER" id="PTHR12215">
    <property type="entry name" value="PHOSPHOPANTETHEINE TRANSFERASE"/>
    <property type="match status" value="1"/>
</dbReference>
<dbReference type="Pfam" id="PF01648">
    <property type="entry name" value="ACPS"/>
    <property type="match status" value="1"/>
</dbReference>
<dbReference type="GO" id="GO:0008897">
    <property type="term" value="F:holo-[acyl-carrier-protein] synthase activity"/>
    <property type="evidence" value="ECO:0007669"/>
    <property type="project" value="InterPro"/>
</dbReference>